<name>Q8KNW2_BACTI</name>
<accession>Q8KNW2</accession>
<sequence>MWMCEEQILEKGECRLTHDFGYNLRMVGNTTSIYTCDITIFNKYSY</sequence>
<dbReference type="EMBL" id="KY352353">
    <property type="protein sequence ID" value="ASO64494.1"/>
    <property type="molecule type" value="Genomic_DNA"/>
</dbReference>
<keyword evidence="1" id="KW-0614">Plasmid</keyword>
<organism evidence="1">
    <name type="scientific">Bacillus thuringiensis subsp. israelensis</name>
    <dbReference type="NCBI Taxonomy" id="1430"/>
    <lineage>
        <taxon>Bacteria</taxon>
        <taxon>Bacillati</taxon>
        <taxon>Bacillota</taxon>
        <taxon>Bacilli</taxon>
        <taxon>Bacillales</taxon>
        <taxon>Bacillaceae</taxon>
        <taxon>Bacillus</taxon>
        <taxon>Bacillus cereus group</taxon>
    </lineage>
</organism>
<dbReference type="AlphaFoldDB" id="Q8KNW2"/>
<evidence type="ECO:0000313" key="1">
    <source>
        <dbReference type="EMBL" id="ASO64494.1"/>
    </source>
</evidence>
<proteinExistence type="predicted"/>
<geneLocation type="plasmid" evidence="1">
    <name>pT0124-4</name>
</geneLocation>
<reference evidence="1" key="1">
    <citation type="submission" date="2016-12" db="EMBL/GenBank/DDBJ databases">
        <title>Bacillus turingiensis from Tocantins.</title>
        <authorList>
            <person name="Alves G.B."/>
            <person name="Melo F.L."/>
            <person name="Campos F.S."/>
            <person name="Correa R.F.T."/>
            <person name="Ribeiro B.M."/>
            <person name="Aguiar R.W.S."/>
        </authorList>
    </citation>
    <scope>NUCLEOTIDE SEQUENCE</scope>
    <source>
        <strain evidence="1">1.24</strain>
        <plasmid evidence="1">pT0124-4</plasmid>
    </source>
</reference>
<protein>
    <submittedName>
        <fullName evidence="1">Uncharacterized protein</fullName>
    </submittedName>
</protein>